<dbReference type="InterPro" id="IPR013078">
    <property type="entry name" value="His_Pase_superF_clade-1"/>
</dbReference>
<dbReference type="InterPro" id="IPR029033">
    <property type="entry name" value="His_PPase_superfam"/>
</dbReference>
<dbReference type="Gene3D" id="3.40.50.1240">
    <property type="entry name" value="Phosphoglycerate mutase-like"/>
    <property type="match status" value="1"/>
</dbReference>
<protein>
    <submittedName>
        <fullName evidence="1">Broad specificity phosphatase PhoE</fullName>
    </submittedName>
</protein>
<proteinExistence type="predicted"/>
<dbReference type="Pfam" id="PF00300">
    <property type="entry name" value="His_Phos_1"/>
    <property type="match status" value="1"/>
</dbReference>
<dbReference type="CDD" id="cd07067">
    <property type="entry name" value="HP_PGM_like"/>
    <property type="match status" value="1"/>
</dbReference>
<gene>
    <name evidence="1" type="ORF">ABID46_001652</name>
</gene>
<keyword evidence="2" id="KW-1185">Reference proteome</keyword>
<accession>A0ABV2LU34</accession>
<evidence type="ECO:0000313" key="2">
    <source>
        <dbReference type="Proteomes" id="UP001549146"/>
    </source>
</evidence>
<dbReference type="EMBL" id="JBEPMO010000008">
    <property type="protein sequence ID" value="MET3732068.1"/>
    <property type="molecule type" value="Genomic_DNA"/>
</dbReference>
<sequence length="166" mass="19584">MKNKSYFLILILLFSTDYVSGQCLEIYAIRHAEKSENDPKDPDLSKKGILRAESWVKFFEFVPFDAIYTSKRKRTHQTATPISKSRNLEIKEYEIGKEEEIFQKELDNQSQRILWVGHSNSIPKFVGRLMNKDLGHIDENNFGQFWLVQYCKKTPEKNSFQIFQLP</sequence>
<name>A0ABV2LU34_9FLAO</name>
<dbReference type="SMART" id="SM00855">
    <property type="entry name" value="PGAM"/>
    <property type="match status" value="1"/>
</dbReference>
<comment type="caution">
    <text evidence="1">The sequence shown here is derived from an EMBL/GenBank/DDBJ whole genome shotgun (WGS) entry which is preliminary data.</text>
</comment>
<dbReference type="SUPFAM" id="SSF53254">
    <property type="entry name" value="Phosphoglycerate mutase-like"/>
    <property type="match status" value="1"/>
</dbReference>
<dbReference type="Proteomes" id="UP001549146">
    <property type="component" value="Unassembled WGS sequence"/>
</dbReference>
<dbReference type="RefSeq" id="WP_354508925.1">
    <property type="nucleotide sequence ID" value="NZ_JBEPMO010000008.1"/>
</dbReference>
<reference evidence="1 2" key="1">
    <citation type="submission" date="2024-06" db="EMBL/GenBank/DDBJ databases">
        <title>Genomic Encyclopedia of Type Strains, Phase IV (KMG-IV): sequencing the most valuable type-strain genomes for metagenomic binning, comparative biology and taxonomic classification.</title>
        <authorList>
            <person name="Goeker M."/>
        </authorList>
    </citation>
    <scope>NUCLEOTIDE SEQUENCE [LARGE SCALE GENOMIC DNA]</scope>
    <source>
        <strain evidence="1 2">DSM 29388</strain>
    </source>
</reference>
<evidence type="ECO:0000313" key="1">
    <source>
        <dbReference type="EMBL" id="MET3732068.1"/>
    </source>
</evidence>
<organism evidence="1 2">
    <name type="scientific">Moheibacter stercoris</name>
    <dbReference type="NCBI Taxonomy" id="1628251"/>
    <lineage>
        <taxon>Bacteria</taxon>
        <taxon>Pseudomonadati</taxon>
        <taxon>Bacteroidota</taxon>
        <taxon>Flavobacteriia</taxon>
        <taxon>Flavobacteriales</taxon>
        <taxon>Weeksellaceae</taxon>
        <taxon>Moheibacter</taxon>
    </lineage>
</organism>